<proteinExistence type="inferred from homology"/>
<dbReference type="SUPFAM" id="SSF52540">
    <property type="entry name" value="P-loop containing nucleoside triphosphate hydrolases"/>
    <property type="match status" value="1"/>
</dbReference>
<dbReference type="Pfam" id="PF00004">
    <property type="entry name" value="AAA"/>
    <property type="match status" value="1"/>
</dbReference>
<dbReference type="InterPro" id="IPR003593">
    <property type="entry name" value="AAA+_ATPase"/>
</dbReference>
<evidence type="ECO:0000256" key="2">
    <source>
        <dbReference type="ARBA" id="ARBA00022741"/>
    </source>
</evidence>
<dbReference type="InterPro" id="IPR003959">
    <property type="entry name" value="ATPase_AAA_core"/>
</dbReference>
<keyword evidence="6" id="KW-1185">Reference proteome</keyword>
<dbReference type="InterPro" id="IPR054472">
    <property type="entry name" value="WHD"/>
</dbReference>
<reference evidence="5 6" key="1">
    <citation type="journal article" date="2015" name="Stand. Genomic Sci.">
        <title>Genomic Encyclopedia of Bacterial and Archaeal Type Strains, Phase III: the genomes of soil and plant-associated and newly described type strains.</title>
        <authorList>
            <person name="Whitman W.B."/>
            <person name="Woyke T."/>
            <person name="Klenk H.P."/>
            <person name="Zhou Y."/>
            <person name="Lilburn T.G."/>
            <person name="Beck B.J."/>
            <person name="De Vos P."/>
            <person name="Vandamme P."/>
            <person name="Eisen J.A."/>
            <person name="Garrity G."/>
            <person name="Hugenholtz P."/>
            <person name="Kyrpides N.C."/>
        </authorList>
    </citation>
    <scope>NUCLEOTIDE SEQUENCE [LARGE SCALE GENOMIC DNA]</scope>
    <source>
        <strain evidence="5 6">VKM Ac-2538</strain>
    </source>
</reference>
<evidence type="ECO:0000259" key="4">
    <source>
        <dbReference type="SMART" id="SM00382"/>
    </source>
</evidence>
<comment type="similarity">
    <text evidence="1">Belongs to the AAA ATPase family.</text>
</comment>
<dbReference type="Proteomes" id="UP000295818">
    <property type="component" value="Unassembled WGS sequence"/>
</dbReference>
<name>A0ABY2BA17_9ACTN</name>
<dbReference type="EMBL" id="SLWM01000024">
    <property type="protein sequence ID" value="TCO12892.1"/>
    <property type="molecule type" value="Genomic_DNA"/>
</dbReference>
<accession>A0ABY2BA17</accession>
<comment type="caution">
    <text evidence="5">The sequence shown here is derived from an EMBL/GenBank/DDBJ whole genome shotgun (WGS) entry which is preliminary data.</text>
</comment>
<keyword evidence="3" id="KW-0067">ATP-binding</keyword>
<dbReference type="PANTHER" id="PTHR23073">
    <property type="entry name" value="26S PROTEASOME REGULATORY SUBUNIT"/>
    <property type="match status" value="1"/>
</dbReference>
<keyword evidence="2" id="KW-0547">Nucleotide-binding</keyword>
<protein>
    <submittedName>
        <fullName evidence="5">ATPase family protein associated with various cellular activities (AAA)</fullName>
    </submittedName>
</protein>
<dbReference type="CDD" id="cd19481">
    <property type="entry name" value="RecA-like_protease"/>
    <property type="match status" value="1"/>
</dbReference>
<evidence type="ECO:0000313" key="6">
    <source>
        <dbReference type="Proteomes" id="UP000295818"/>
    </source>
</evidence>
<dbReference type="Pfam" id="PF22977">
    <property type="entry name" value="WHD"/>
    <property type="match status" value="1"/>
</dbReference>
<gene>
    <name evidence="5" type="ORF">EV644_12416</name>
</gene>
<dbReference type="InterPro" id="IPR027417">
    <property type="entry name" value="P-loop_NTPase"/>
</dbReference>
<organism evidence="5 6">
    <name type="scientific">Kribbella orskensis</name>
    <dbReference type="NCBI Taxonomy" id="2512216"/>
    <lineage>
        <taxon>Bacteria</taxon>
        <taxon>Bacillati</taxon>
        <taxon>Actinomycetota</taxon>
        <taxon>Actinomycetes</taxon>
        <taxon>Propionibacteriales</taxon>
        <taxon>Kribbellaceae</taxon>
        <taxon>Kribbella</taxon>
    </lineage>
</organism>
<dbReference type="Gene3D" id="3.40.50.300">
    <property type="entry name" value="P-loop containing nucleotide triphosphate hydrolases"/>
    <property type="match status" value="1"/>
</dbReference>
<evidence type="ECO:0000256" key="3">
    <source>
        <dbReference type="ARBA" id="ARBA00022840"/>
    </source>
</evidence>
<dbReference type="SMART" id="SM00382">
    <property type="entry name" value="AAA"/>
    <property type="match status" value="1"/>
</dbReference>
<sequence length="658" mass="69276">MSESTSLDLSARSAALALRVAALLEGMCSEESGAVQAAEFLRGWANTALDGRPADLSEPAPIDQLVHRYGLTPEELDLLMIAGLPEEHEGLASTFRSMHPLGEPQPTVGLAALLVGAPGKERTVVRHLLATDGRLLGLGLVELRGAGTFLERGIAPAVRLWDALHGYDAWPAAIERVAVNETPAGLEQWIERPASVGAVDALRSLDARTLVLPADDSVAMSRCAALAAACHLPVVAGRVGGGDRAAVTLLVAHAAARGAVPVLVLVPPDDGRPVPVLGLDGVPGPLLVCAAPGSAWLTGRRPVLTVPLGPIRSDDHRSAWRSSLPALADQAAVLAARHPLDPAATAEVAADVLSRQRLPGGSAGIDDVSNAIRGRAGVALPSGVDLATPVVPWERLVLPDEPAAQLHDAVARLDLGPVVLDDWGLLEDARADRGVRLMFTGPPGTGKSLAAEVVATAVGTDLLVVDVSRVVSKWIGETEKNLSAVFDAAERTQAVLLLDEADALFGTRTEISDAHDRYANLETAYLLQRLDRFAGLAVLATNLRQNIDAAFLRRMDYVVEFALPDEDGRADLWRLHLPLPPARADDVDVEALARIYPIPGGWIRNAAIGGAFLAAKAGGPIRQRHLVKALSREYAKATRPFPGEPVTLGSSSYRTVGR</sequence>
<dbReference type="InterPro" id="IPR050221">
    <property type="entry name" value="26S_Proteasome_ATPase"/>
</dbReference>
<evidence type="ECO:0000256" key="1">
    <source>
        <dbReference type="ARBA" id="ARBA00006914"/>
    </source>
</evidence>
<feature type="domain" description="AAA+ ATPase" evidence="4">
    <location>
        <begin position="433"/>
        <end position="565"/>
    </location>
</feature>
<dbReference type="RefSeq" id="WP_132195189.1">
    <property type="nucleotide sequence ID" value="NZ_SLWM01000024.1"/>
</dbReference>
<evidence type="ECO:0000313" key="5">
    <source>
        <dbReference type="EMBL" id="TCO12892.1"/>
    </source>
</evidence>